<protein>
    <submittedName>
        <fullName evidence="4">General negative regulator of transcription subunit 4</fullName>
    </submittedName>
</protein>
<evidence type="ECO:0000313" key="4">
    <source>
        <dbReference type="EMBL" id="JAT43744.1"/>
    </source>
</evidence>
<dbReference type="PROSITE" id="PS50089">
    <property type="entry name" value="ZF_RING_2"/>
    <property type="match status" value="1"/>
</dbReference>
<dbReference type="InterPro" id="IPR039780">
    <property type="entry name" value="Mot2"/>
</dbReference>
<evidence type="ECO:0000256" key="1">
    <source>
        <dbReference type="PROSITE-ProRule" id="PRU00175"/>
    </source>
</evidence>
<accession>A0A1D1XMW6</accession>
<gene>
    <name evidence="4" type="primary">MOT2_6</name>
    <name evidence="4" type="ORF">g.80167</name>
</gene>
<keyword evidence="1" id="KW-0863">Zinc-finger</keyword>
<dbReference type="Pfam" id="PF14570">
    <property type="entry name" value="zf-RING_4"/>
    <property type="match status" value="1"/>
</dbReference>
<feature type="compositionally biased region" description="Basic and acidic residues" evidence="2">
    <location>
        <begin position="323"/>
        <end position="335"/>
    </location>
</feature>
<feature type="non-terminal residue" evidence="4">
    <location>
        <position position="1"/>
    </location>
</feature>
<feature type="compositionally biased region" description="Low complexity" evidence="2">
    <location>
        <begin position="215"/>
        <end position="225"/>
    </location>
</feature>
<keyword evidence="1" id="KW-0479">Metal-binding</keyword>
<dbReference type="GO" id="GO:0008270">
    <property type="term" value="F:zinc ion binding"/>
    <property type="evidence" value="ECO:0007669"/>
    <property type="project" value="UniProtKB-KW"/>
</dbReference>
<feature type="domain" description="RING-type" evidence="3">
    <location>
        <begin position="413"/>
        <end position="455"/>
    </location>
</feature>
<dbReference type="GO" id="GO:0016567">
    <property type="term" value="P:protein ubiquitination"/>
    <property type="evidence" value="ECO:0007669"/>
    <property type="project" value="TreeGrafter"/>
</dbReference>
<feature type="region of interest" description="Disordered" evidence="2">
    <location>
        <begin position="215"/>
        <end position="312"/>
    </location>
</feature>
<evidence type="ECO:0000256" key="2">
    <source>
        <dbReference type="SAM" id="MobiDB-lite"/>
    </source>
</evidence>
<dbReference type="InterPro" id="IPR001841">
    <property type="entry name" value="Znf_RING"/>
</dbReference>
<dbReference type="FunFam" id="3.30.40.10:FF:000383">
    <property type="entry name" value="RING/U-box superfamily protein"/>
    <property type="match status" value="1"/>
</dbReference>
<organism evidence="4">
    <name type="scientific">Anthurium amnicola</name>
    <dbReference type="NCBI Taxonomy" id="1678845"/>
    <lineage>
        <taxon>Eukaryota</taxon>
        <taxon>Viridiplantae</taxon>
        <taxon>Streptophyta</taxon>
        <taxon>Embryophyta</taxon>
        <taxon>Tracheophyta</taxon>
        <taxon>Spermatophyta</taxon>
        <taxon>Magnoliopsida</taxon>
        <taxon>Liliopsida</taxon>
        <taxon>Araceae</taxon>
        <taxon>Pothoideae</taxon>
        <taxon>Potheae</taxon>
        <taxon>Anthurium</taxon>
    </lineage>
</organism>
<dbReference type="EMBL" id="GDJX01024192">
    <property type="protein sequence ID" value="JAT43744.1"/>
    <property type="molecule type" value="Transcribed_RNA"/>
</dbReference>
<dbReference type="AlphaFoldDB" id="A0A1D1XMW6"/>
<dbReference type="GO" id="GO:0004842">
    <property type="term" value="F:ubiquitin-protein transferase activity"/>
    <property type="evidence" value="ECO:0007669"/>
    <property type="project" value="InterPro"/>
</dbReference>
<dbReference type="SUPFAM" id="SSF57850">
    <property type="entry name" value="RING/U-box"/>
    <property type="match status" value="1"/>
</dbReference>
<proteinExistence type="predicted"/>
<feature type="region of interest" description="Disordered" evidence="2">
    <location>
        <begin position="323"/>
        <end position="342"/>
    </location>
</feature>
<dbReference type="CDD" id="cd16618">
    <property type="entry name" value="mRING-HC-C4C4_CNOT4"/>
    <property type="match status" value="1"/>
</dbReference>
<dbReference type="GO" id="GO:0030014">
    <property type="term" value="C:CCR4-NOT complex"/>
    <property type="evidence" value="ECO:0007669"/>
    <property type="project" value="InterPro"/>
</dbReference>
<dbReference type="Gene3D" id="3.30.40.10">
    <property type="entry name" value="Zinc/RING finger domain, C3HC4 (zinc finger)"/>
    <property type="match status" value="1"/>
</dbReference>
<dbReference type="InterPro" id="IPR039515">
    <property type="entry name" value="NOT4_mRING-HC-C4C4"/>
</dbReference>
<feature type="compositionally biased region" description="Low complexity" evidence="2">
    <location>
        <begin position="263"/>
        <end position="293"/>
    </location>
</feature>
<keyword evidence="1" id="KW-0862">Zinc</keyword>
<feature type="compositionally biased region" description="Acidic residues" evidence="2">
    <location>
        <begin position="295"/>
        <end position="312"/>
    </location>
</feature>
<dbReference type="InterPro" id="IPR013083">
    <property type="entry name" value="Znf_RING/FYVE/PHD"/>
</dbReference>
<dbReference type="PANTHER" id="PTHR12603:SF0">
    <property type="entry name" value="CCR4-NOT TRANSCRIPTION COMPLEX SUBUNIT 4"/>
    <property type="match status" value="1"/>
</dbReference>
<dbReference type="PANTHER" id="PTHR12603">
    <property type="entry name" value="CCR4-NOT TRANSCRIPTION COMPLEX RELATED"/>
    <property type="match status" value="1"/>
</dbReference>
<evidence type="ECO:0000259" key="3">
    <source>
        <dbReference type="PROSITE" id="PS50089"/>
    </source>
</evidence>
<sequence>NSIRLSLARYIKFPSVNHRGGRGFGRWPGGDRGGERGRGASCYLRLRSRRATTAAKRASRSPLGPPTDAALAIGDLLLFLSPLHPASHPCTGLGFGFWVRGTRDGFGCGNGEHLRPRRPCRLQGRRRQEEEGNGRGEVPINSVISLFGRWFLYHISCNFVVSSLDTDLQCDGFGIQNNRSAKLKQCKLDARREQWLSQLKNKGCEVANEHALPPAVSPLPLSVPLMRKPDGPLGTNSPEVMPRREDSNGTTGLHDSDMDSPMNSPTSSVSGNNSSGKDFPSCSISSGSYSRSVSDADEEEGEGSVEEGRDDWEAVADALTANDGRRSHQNPEHVHAVPGSTGCLESRKGDGILEKPELARIIPRAWSPDDVFRPQSLPNLSKQRSFPLNLERYCNQGTMVRVHHGSVSQASSCPICYEDLDLTDSSFLPCSCGFHLCLFCHKRILETDGRCPGCRKQYSQMGNGDNGMSGGGVPLSSLCMSRSCSIRSRA</sequence>
<reference evidence="4" key="1">
    <citation type="submission" date="2015-07" db="EMBL/GenBank/DDBJ databases">
        <title>Transcriptome Assembly of Anthurium amnicola.</title>
        <authorList>
            <person name="Suzuki J."/>
        </authorList>
    </citation>
    <scope>NUCLEOTIDE SEQUENCE</scope>
</reference>
<name>A0A1D1XMW6_9ARAE</name>